<feature type="domain" description="RRM" evidence="4">
    <location>
        <begin position="424"/>
        <end position="502"/>
    </location>
</feature>
<accession>A0A0D2VQK2</accession>
<feature type="compositionally biased region" description="Low complexity" evidence="3">
    <location>
        <begin position="75"/>
        <end position="100"/>
    </location>
</feature>
<dbReference type="GO" id="GO:0009535">
    <property type="term" value="C:chloroplast thylakoid membrane"/>
    <property type="evidence" value="ECO:0007669"/>
    <property type="project" value="TreeGrafter"/>
</dbReference>
<evidence type="ECO:0000313" key="6">
    <source>
        <dbReference type="Proteomes" id="UP000008743"/>
    </source>
</evidence>
<evidence type="ECO:0000259" key="4">
    <source>
        <dbReference type="PROSITE" id="PS50102"/>
    </source>
</evidence>
<dbReference type="SMART" id="SM00360">
    <property type="entry name" value="RRM"/>
    <property type="match status" value="2"/>
</dbReference>
<dbReference type="RefSeq" id="XP_004363557.1">
    <property type="nucleotide sequence ID" value="XM_004363500.2"/>
</dbReference>
<evidence type="ECO:0000256" key="2">
    <source>
        <dbReference type="PROSITE-ProRule" id="PRU00176"/>
    </source>
</evidence>
<organism evidence="5 6">
    <name type="scientific">Capsaspora owczarzaki (strain ATCC 30864)</name>
    <dbReference type="NCBI Taxonomy" id="595528"/>
    <lineage>
        <taxon>Eukaryota</taxon>
        <taxon>Filasterea</taxon>
        <taxon>Capsaspora</taxon>
    </lineage>
</organism>
<dbReference type="InterPro" id="IPR050502">
    <property type="entry name" value="Euk_RNA-bind_prot"/>
</dbReference>
<dbReference type="InterPro" id="IPR034221">
    <property type="entry name" value="RBM34_RRM2"/>
</dbReference>
<feature type="compositionally biased region" description="Acidic residues" evidence="3">
    <location>
        <begin position="285"/>
        <end position="311"/>
    </location>
</feature>
<dbReference type="SUPFAM" id="SSF54928">
    <property type="entry name" value="RNA-binding domain, RBD"/>
    <property type="match status" value="1"/>
</dbReference>
<dbReference type="GO" id="GO:1901259">
    <property type="term" value="P:chloroplast rRNA processing"/>
    <property type="evidence" value="ECO:0007669"/>
    <property type="project" value="TreeGrafter"/>
</dbReference>
<dbReference type="OMA" id="HGAKEDG"/>
<feature type="region of interest" description="Disordered" evidence="3">
    <location>
        <begin position="597"/>
        <end position="617"/>
    </location>
</feature>
<dbReference type="PANTHER" id="PTHR48025:SF1">
    <property type="entry name" value="RRM DOMAIN-CONTAINING PROTEIN"/>
    <property type="match status" value="1"/>
</dbReference>
<gene>
    <name evidence="5" type="ORF">CAOG_003829</name>
</gene>
<dbReference type="PANTHER" id="PTHR48025">
    <property type="entry name" value="OS02G0815200 PROTEIN"/>
    <property type="match status" value="1"/>
</dbReference>
<evidence type="ECO:0000256" key="1">
    <source>
        <dbReference type="ARBA" id="ARBA00022884"/>
    </source>
</evidence>
<dbReference type="PROSITE" id="PS50102">
    <property type="entry name" value="RRM"/>
    <property type="match status" value="2"/>
</dbReference>
<dbReference type="eggNOG" id="KOG0118">
    <property type="taxonomic scope" value="Eukaryota"/>
</dbReference>
<feature type="region of interest" description="Disordered" evidence="3">
    <location>
        <begin position="551"/>
        <end position="575"/>
    </location>
</feature>
<feature type="compositionally biased region" description="Low complexity" evidence="3">
    <location>
        <begin position="555"/>
        <end position="568"/>
    </location>
</feature>
<feature type="compositionally biased region" description="Low complexity" evidence="3">
    <location>
        <begin position="10"/>
        <end position="57"/>
    </location>
</feature>
<dbReference type="PhylomeDB" id="A0A0D2VQK2"/>
<keyword evidence="1 2" id="KW-0694">RNA-binding</keyword>
<dbReference type="CDD" id="cd12395">
    <property type="entry name" value="RRM2_RBM34"/>
    <property type="match status" value="1"/>
</dbReference>
<feature type="domain" description="RRM" evidence="4">
    <location>
        <begin position="320"/>
        <end position="415"/>
    </location>
</feature>
<dbReference type="OrthoDB" id="442677at2759"/>
<protein>
    <recommendedName>
        <fullName evidence="4">RRM domain-containing protein</fullName>
    </recommendedName>
</protein>
<feature type="compositionally biased region" description="Basic residues" evidence="3">
    <location>
        <begin position="604"/>
        <end position="617"/>
    </location>
</feature>
<sequence length="617" mass="64107">MAKAKKETAPTKASTPIQKPATATATATAIVAPSASKPVTPSSSAAASAKPKSNGSSTATDSSKPAVHVAPVNPKPKQATATTTAAATTTKPVTAKPDAAQPTTAKAAGPTDALAKMFKVTSVAVPIVPMGMPVPTPKQPAKAAANASAATTTVAAAAATANGAAPAQTETSALSKKQAKKAAAAAKAIQSAGANAVQPAPQLMASVAAAFKKVTQKAIAQKKKETQSAGNKFRARKPNQAAIAREEGKTGLAAAVVRSKRSASEADEGQSGSGKATKKARRADGDEDSEVDGGSEAEEDGDDQDDDDEAERNDPQRAERTLFFGNVDVNVTDKVLRRLCAPFGVVVSVRFRSVAFISPKLDRKVAFARGKLHPERHVMNAYVVMREAAVARRAALALNGTVLEGKHLRVDIASNSNKPHDHRKSVFVGNLPMNAEEEALWEAFGKCGDIATVRLVRDAETNVGKGFGFVSFKDAASIDLAVRLHEIAEIGGRKLRVTRAGSEAVMKKKKEENVARQAEDARRKQIAIARKAAAKGSKSAKLRLSKVLETQGTLRSRSNGAPGAASAGQSGGARAGGERYFQGAVAVPGSVPKTLLSKAQQQQRRLKKVRTKTLTKK</sequence>
<dbReference type="AlphaFoldDB" id="A0A0D2VQK2"/>
<evidence type="ECO:0000313" key="5">
    <source>
        <dbReference type="EMBL" id="KJE92957.1"/>
    </source>
</evidence>
<name>A0A0D2VQK2_CAPO3</name>
<dbReference type="InParanoid" id="A0A0D2VQK2"/>
<dbReference type="EMBL" id="KE346364">
    <property type="protein sequence ID" value="KJE92957.1"/>
    <property type="molecule type" value="Genomic_DNA"/>
</dbReference>
<evidence type="ECO:0000256" key="3">
    <source>
        <dbReference type="SAM" id="MobiDB-lite"/>
    </source>
</evidence>
<dbReference type="InterPro" id="IPR035979">
    <property type="entry name" value="RBD_domain_sf"/>
</dbReference>
<reference evidence="6" key="1">
    <citation type="submission" date="2011-02" db="EMBL/GenBank/DDBJ databases">
        <title>The Genome Sequence of Capsaspora owczarzaki ATCC 30864.</title>
        <authorList>
            <person name="Russ C."/>
            <person name="Cuomo C."/>
            <person name="Burger G."/>
            <person name="Gray M.W."/>
            <person name="Holland P.W.H."/>
            <person name="King N."/>
            <person name="Lang F.B.F."/>
            <person name="Roger A.J."/>
            <person name="Ruiz-Trillo I."/>
            <person name="Young S.K."/>
            <person name="Zeng Q."/>
            <person name="Gargeya S."/>
            <person name="Alvarado L."/>
            <person name="Berlin A."/>
            <person name="Chapman S.B."/>
            <person name="Chen Z."/>
            <person name="Freedman E."/>
            <person name="Gellesch M."/>
            <person name="Goldberg J."/>
            <person name="Griggs A."/>
            <person name="Gujja S."/>
            <person name="Heilman E."/>
            <person name="Heiman D."/>
            <person name="Howarth C."/>
            <person name="Mehta T."/>
            <person name="Neiman D."/>
            <person name="Pearson M."/>
            <person name="Roberts A."/>
            <person name="Saif S."/>
            <person name="Shea T."/>
            <person name="Shenoy N."/>
            <person name="Sisk P."/>
            <person name="Stolte C."/>
            <person name="Sykes S."/>
            <person name="White J."/>
            <person name="Yandava C."/>
            <person name="Haas B."/>
            <person name="Nusbaum C."/>
            <person name="Birren B."/>
        </authorList>
    </citation>
    <scope>NUCLEOTIDE SEQUENCE</scope>
    <source>
        <strain evidence="6">ATCC 30864</strain>
    </source>
</reference>
<feature type="region of interest" description="Disordered" evidence="3">
    <location>
        <begin position="1"/>
        <end position="109"/>
    </location>
</feature>
<dbReference type="InterPro" id="IPR000504">
    <property type="entry name" value="RRM_dom"/>
</dbReference>
<feature type="region of interest" description="Disordered" evidence="3">
    <location>
        <begin position="215"/>
        <end position="319"/>
    </location>
</feature>
<dbReference type="Gene3D" id="3.30.70.330">
    <property type="match status" value="2"/>
</dbReference>
<dbReference type="Proteomes" id="UP000008743">
    <property type="component" value="Unassembled WGS sequence"/>
</dbReference>
<dbReference type="STRING" id="595528.A0A0D2VQK2"/>
<dbReference type="GO" id="GO:0003729">
    <property type="term" value="F:mRNA binding"/>
    <property type="evidence" value="ECO:0007669"/>
    <property type="project" value="TreeGrafter"/>
</dbReference>
<proteinExistence type="predicted"/>
<dbReference type="InterPro" id="IPR012677">
    <property type="entry name" value="Nucleotide-bd_a/b_plait_sf"/>
</dbReference>
<dbReference type="Pfam" id="PF00076">
    <property type="entry name" value="RRM_1"/>
    <property type="match status" value="1"/>
</dbReference>
<keyword evidence="6" id="KW-1185">Reference proteome</keyword>